<protein>
    <recommendedName>
        <fullName evidence="4">Putative lipoate-protein ligase A</fullName>
    </recommendedName>
</protein>
<dbReference type="InterPro" id="IPR004143">
    <property type="entry name" value="BPL_LPL_catalytic"/>
</dbReference>
<dbReference type="PROSITE" id="PS51733">
    <property type="entry name" value="BPL_LPL_CATALYTIC"/>
    <property type="match status" value="1"/>
</dbReference>
<evidence type="ECO:0000256" key="1">
    <source>
        <dbReference type="ARBA" id="ARBA00003253"/>
    </source>
</evidence>
<dbReference type="Pfam" id="PF21948">
    <property type="entry name" value="LplA-B_cat"/>
    <property type="match status" value="1"/>
</dbReference>
<gene>
    <name evidence="6" type="ORF">H4R34_002474</name>
</gene>
<keyword evidence="7" id="KW-1185">Reference proteome</keyword>
<accession>A0A9W8ECV8</accession>
<dbReference type="EMBL" id="JANBQB010000171">
    <property type="protein sequence ID" value="KAJ1980391.1"/>
    <property type="molecule type" value="Genomic_DNA"/>
</dbReference>
<sequence>MARKDIWLVRRQSGGGTVYHDLGNSLYTVIMPRDKFSRRFSAELVTRALHMLDIPARVNDRHDIVIGDRKVFPLRGSQTLHNDRASIVTKGVESVRSPVTKLNEFSLTVDHQAFCEAVTDEFNRTYNVAAKHPPVYLDDTVIESIPQIVAYRDKLQASMGLAHSRTTFISWDWLYGQTPEFTNTLHFDATWGTVLSKFGPPVPSFLAGIRYNPKDVRVVFEQLIRELPLFEARGRNQLLDTLAYLEGRL</sequence>
<dbReference type="GO" id="GO:0005739">
    <property type="term" value="C:mitochondrion"/>
    <property type="evidence" value="ECO:0007669"/>
    <property type="project" value="TreeGrafter"/>
</dbReference>
<evidence type="ECO:0000256" key="4">
    <source>
        <dbReference type="ARBA" id="ARBA00015925"/>
    </source>
</evidence>
<dbReference type="GO" id="GO:0009249">
    <property type="term" value="P:protein lipoylation"/>
    <property type="evidence" value="ECO:0007669"/>
    <property type="project" value="InterPro"/>
</dbReference>
<evidence type="ECO:0000259" key="5">
    <source>
        <dbReference type="PROSITE" id="PS51733"/>
    </source>
</evidence>
<evidence type="ECO:0000313" key="7">
    <source>
        <dbReference type="Proteomes" id="UP001151582"/>
    </source>
</evidence>
<comment type="similarity">
    <text evidence="3">Belongs to the LplA family.</text>
</comment>
<evidence type="ECO:0000313" key="6">
    <source>
        <dbReference type="EMBL" id="KAJ1980391.1"/>
    </source>
</evidence>
<dbReference type="PANTHER" id="PTHR12561">
    <property type="entry name" value="LIPOATE-PROTEIN LIGASE"/>
    <property type="match status" value="1"/>
</dbReference>
<name>A0A9W8ECV8_9FUNG</name>
<comment type="caution">
    <text evidence="6">The sequence shown here is derived from an EMBL/GenBank/DDBJ whole genome shotgun (WGS) entry which is preliminary data.</text>
</comment>
<dbReference type="Gene3D" id="3.30.930.10">
    <property type="entry name" value="Bira Bifunctional Protein, Domain 2"/>
    <property type="match status" value="2"/>
</dbReference>
<evidence type="ECO:0000256" key="2">
    <source>
        <dbReference type="ARBA" id="ARBA00005085"/>
    </source>
</evidence>
<evidence type="ECO:0000256" key="3">
    <source>
        <dbReference type="ARBA" id="ARBA00008242"/>
    </source>
</evidence>
<comment type="pathway">
    <text evidence="2">Protein modification; protein lipoylation via exogenous pathway; protein N(6)-(lipoyl)lysine from lipoate: step 2/2.</text>
</comment>
<dbReference type="SUPFAM" id="SSF55681">
    <property type="entry name" value="Class II aaRS and biotin synthetases"/>
    <property type="match status" value="1"/>
</dbReference>
<dbReference type="PANTHER" id="PTHR12561:SF3">
    <property type="entry name" value="LIPOYLTRANSFERASE 1, MITOCHONDRIAL"/>
    <property type="match status" value="1"/>
</dbReference>
<dbReference type="Proteomes" id="UP001151582">
    <property type="component" value="Unassembled WGS sequence"/>
</dbReference>
<dbReference type="InterPro" id="IPR004562">
    <property type="entry name" value="LipoylTrfase_LipoateP_Ligase"/>
</dbReference>
<feature type="domain" description="BPL/LPL catalytic" evidence="5">
    <location>
        <begin position="1"/>
        <end position="134"/>
    </location>
</feature>
<reference evidence="6" key="1">
    <citation type="submission" date="2022-07" db="EMBL/GenBank/DDBJ databases">
        <title>Phylogenomic reconstructions and comparative analyses of Kickxellomycotina fungi.</title>
        <authorList>
            <person name="Reynolds N.K."/>
            <person name="Stajich J.E."/>
            <person name="Barry K."/>
            <person name="Grigoriev I.V."/>
            <person name="Crous P."/>
            <person name="Smith M.E."/>
        </authorList>
    </citation>
    <scope>NUCLEOTIDE SEQUENCE</scope>
    <source>
        <strain evidence="6">RSA 567</strain>
    </source>
</reference>
<organism evidence="6 7">
    <name type="scientific">Dimargaris verticillata</name>
    <dbReference type="NCBI Taxonomy" id="2761393"/>
    <lineage>
        <taxon>Eukaryota</taxon>
        <taxon>Fungi</taxon>
        <taxon>Fungi incertae sedis</taxon>
        <taxon>Zoopagomycota</taxon>
        <taxon>Kickxellomycotina</taxon>
        <taxon>Dimargaritomycetes</taxon>
        <taxon>Dimargaritales</taxon>
        <taxon>Dimargaritaceae</taxon>
        <taxon>Dimargaris</taxon>
    </lineage>
</organism>
<comment type="function">
    <text evidence="1">Catalyzes both the ATP-dependent activation of exogenously supplied lipoate to lipoyl-AMP and the transfer of the activated lipoyl onto the lipoyl domains of lipoate-dependent enzymes.</text>
</comment>
<dbReference type="InterPro" id="IPR045864">
    <property type="entry name" value="aa-tRNA-synth_II/BPL/LPL"/>
</dbReference>
<dbReference type="GO" id="GO:0017118">
    <property type="term" value="F:lipoyltransferase activity"/>
    <property type="evidence" value="ECO:0007669"/>
    <property type="project" value="TreeGrafter"/>
</dbReference>
<dbReference type="AlphaFoldDB" id="A0A9W8ECV8"/>
<proteinExistence type="inferred from homology"/>
<dbReference type="OrthoDB" id="201621at2759"/>